<dbReference type="InterPro" id="IPR014710">
    <property type="entry name" value="RmlC-like_jellyroll"/>
</dbReference>
<protein>
    <submittedName>
        <fullName evidence="1">Crp/Fnr family transcriptional regulator</fullName>
    </submittedName>
</protein>
<dbReference type="AlphaFoldDB" id="A0A7G9QKE6"/>
<dbReference type="Proteomes" id="UP000515806">
    <property type="component" value="Chromosome"/>
</dbReference>
<dbReference type="RefSeq" id="WP_187594284.1">
    <property type="nucleotide sequence ID" value="NZ_CP060723.1"/>
</dbReference>
<dbReference type="EMBL" id="CP060723">
    <property type="protein sequence ID" value="QNN43821.1"/>
    <property type="molecule type" value="Genomic_DNA"/>
</dbReference>
<keyword evidence="2" id="KW-1185">Reference proteome</keyword>
<reference evidence="1 2" key="1">
    <citation type="submission" date="2020-08" db="EMBL/GenBank/DDBJ databases">
        <title>Genome sequence of Pedobacter roseus KACC 11594T.</title>
        <authorList>
            <person name="Hyun D.-W."/>
            <person name="Bae J.-W."/>
        </authorList>
    </citation>
    <scope>NUCLEOTIDE SEQUENCE [LARGE SCALE GENOMIC DNA]</scope>
    <source>
        <strain evidence="1 2">KACC 11594</strain>
    </source>
</reference>
<gene>
    <name evidence="1" type="ORF">H9L23_06980</name>
</gene>
<dbReference type="InterPro" id="IPR018490">
    <property type="entry name" value="cNMP-bd_dom_sf"/>
</dbReference>
<accession>A0A7G9QKE6</accession>
<organism evidence="1 2">
    <name type="scientific">Pedobacter roseus</name>
    <dbReference type="NCBI Taxonomy" id="336820"/>
    <lineage>
        <taxon>Bacteria</taxon>
        <taxon>Pseudomonadati</taxon>
        <taxon>Bacteroidota</taxon>
        <taxon>Sphingobacteriia</taxon>
        <taxon>Sphingobacteriales</taxon>
        <taxon>Sphingobacteriaceae</taxon>
        <taxon>Pedobacter</taxon>
    </lineage>
</organism>
<evidence type="ECO:0000313" key="2">
    <source>
        <dbReference type="Proteomes" id="UP000515806"/>
    </source>
</evidence>
<dbReference type="SUPFAM" id="SSF51206">
    <property type="entry name" value="cAMP-binding domain-like"/>
    <property type="match status" value="1"/>
</dbReference>
<sequence>MNIENIYGEDKWAAFGGFSPLITVFKSYHPLSPEIEDIINRYTFPVRFAKNKHIASPLKHNRYIFLILEGAVHGYLKMGNKKITTWIAAENELAGTIRNLWENEISDEYIETIDPVFAIAIPHVMSKLLYENFPIANYVGRKMTEIYFQGATERAYICRLPTALKRYQRFLISYPHLINRVPLKYVASFIGMRLETLSRIRKQAIIETEK</sequence>
<proteinExistence type="predicted"/>
<dbReference type="KEGG" id="proe:H9L23_06980"/>
<evidence type="ECO:0000313" key="1">
    <source>
        <dbReference type="EMBL" id="QNN43821.1"/>
    </source>
</evidence>
<name>A0A7G9QKE6_9SPHI</name>
<dbReference type="Gene3D" id="2.60.120.10">
    <property type="entry name" value="Jelly Rolls"/>
    <property type="match status" value="1"/>
</dbReference>